<accession>A0A139AUD3</accession>
<evidence type="ECO:0000256" key="2">
    <source>
        <dbReference type="SAM" id="Phobius"/>
    </source>
</evidence>
<gene>
    <name evidence="3" type="ORF">M427DRAFT_41581</name>
</gene>
<organism evidence="3 4">
    <name type="scientific">Gonapodya prolifera (strain JEL478)</name>
    <name type="common">Monoblepharis prolifera</name>
    <dbReference type="NCBI Taxonomy" id="1344416"/>
    <lineage>
        <taxon>Eukaryota</taxon>
        <taxon>Fungi</taxon>
        <taxon>Fungi incertae sedis</taxon>
        <taxon>Chytridiomycota</taxon>
        <taxon>Chytridiomycota incertae sedis</taxon>
        <taxon>Monoblepharidomycetes</taxon>
        <taxon>Monoblepharidales</taxon>
        <taxon>Gonapodyaceae</taxon>
        <taxon>Gonapodya</taxon>
    </lineage>
</organism>
<dbReference type="InterPro" id="IPR046368">
    <property type="entry name" value="Tag1"/>
</dbReference>
<name>A0A139AUD3_GONPJ</name>
<keyword evidence="2" id="KW-1133">Transmembrane helix</keyword>
<keyword evidence="2" id="KW-0472">Membrane</keyword>
<dbReference type="PANTHER" id="PTHR35895">
    <property type="entry name" value="CHROMOSOME 16, WHOLE GENOME SHOTGUN SEQUENCE"/>
    <property type="match status" value="1"/>
</dbReference>
<keyword evidence="2" id="KW-0812">Transmembrane</keyword>
<evidence type="ECO:0008006" key="5">
    <source>
        <dbReference type="Google" id="ProtNLM"/>
    </source>
</evidence>
<dbReference type="Pfam" id="PF12505">
    <property type="entry name" value="DUF3712"/>
    <property type="match status" value="2"/>
</dbReference>
<dbReference type="STRING" id="1344416.A0A139AUD3"/>
<protein>
    <recommendedName>
        <fullName evidence="5">Pre-rRNA processing protein</fullName>
    </recommendedName>
</protein>
<dbReference type="AlphaFoldDB" id="A0A139AUD3"/>
<feature type="transmembrane region" description="Helical" evidence="2">
    <location>
        <begin position="105"/>
        <end position="128"/>
    </location>
</feature>
<dbReference type="InterPro" id="IPR022185">
    <property type="entry name" value="DUF3712"/>
</dbReference>
<feature type="region of interest" description="Disordered" evidence="1">
    <location>
        <begin position="1"/>
        <end position="20"/>
    </location>
</feature>
<keyword evidence="4" id="KW-1185">Reference proteome</keyword>
<reference evidence="3 4" key="1">
    <citation type="journal article" date="2015" name="Genome Biol. Evol.">
        <title>Phylogenomic analyses indicate that early fungi evolved digesting cell walls of algal ancestors of land plants.</title>
        <authorList>
            <person name="Chang Y."/>
            <person name="Wang S."/>
            <person name="Sekimoto S."/>
            <person name="Aerts A.L."/>
            <person name="Choi C."/>
            <person name="Clum A."/>
            <person name="LaButti K.M."/>
            <person name="Lindquist E.A."/>
            <person name="Yee Ngan C."/>
            <person name="Ohm R.A."/>
            <person name="Salamov A.A."/>
            <person name="Grigoriev I.V."/>
            <person name="Spatafora J.W."/>
            <person name="Berbee M.L."/>
        </authorList>
    </citation>
    <scope>NUCLEOTIDE SEQUENCE [LARGE SCALE GENOMIC DNA]</scope>
    <source>
        <strain evidence="3 4">JEL478</strain>
    </source>
</reference>
<proteinExistence type="predicted"/>
<evidence type="ECO:0000313" key="3">
    <source>
        <dbReference type="EMBL" id="KXS20341.1"/>
    </source>
</evidence>
<evidence type="ECO:0000256" key="1">
    <source>
        <dbReference type="SAM" id="MobiDB-lite"/>
    </source>
</evidence>
<dbReference type="GO" id="GO:0000329">
    <property type="term" value="C:fungal-type vacuole membrane"/>
    <property type="evidence" value="ECO:0007669"/>
    <property type="project" value="InterPro"/>
</dbReference>
<dbReference type="OrthoDB" id="10039566at2759"/>
<evidence type="ECO:0000313" key="4">
    <source>
        <dbReference type="Proteomes" id="UP000070544"/>
    </source>
</evidence>
<dbReference type="Proteomes" id="UP000070544">
    <property type="component" value="Unassembled WGS sequence"/>
</dbReference>
<dbReference type="PANTHER" id="PTHR35895:SF1">
    <property type="entry name" value="LIPID-BINDING SERUM GLYCOPROTEIN C-TERMINAL DOMAIN-CONTAINING PROTEIN"/>
    <property type="match status" value="1"/>
</dbReference>
<sequence length="1122" mass="117139">MAGRVPEMSGPTYVLPDPSHPHLARIIGSETEDDAPPTAIRTQLDSGSALEDADPDIHSVRALSMASHESLKALNTKHDDSDDFWEPSAPWGLQWMCGPLWMRRLMCLGILGVIAAAILVPVAIFVIAPKLAQMILNNANFDFISADILEPNETGFLFHAVAKITNTGPIGANVEFNGPVTVRYKDVPIMTMSIPSLDVVANIGGPHLSASIDTTGQANILNADAFAGFAKAAIFSETFDWRLTGRATGNVFGLHIGVDFDKTLSLKGLDGLKNVTILLLDFPPGPATGGIKLAVTANLFNPSPVGMQLGNIKFNVSVNGTQVGYAASTNVTAKKGDNVVSINGVIDSVKTTEQSNLISKLLGDFLNGQGASFDVIGAEIRPTDPSKPPIVWLQKAFIGLVVPFGLPPLKLDTGLIRKVVAPAFKITFDPKEPWKPKMGAKSVVAEIQLPFVISFSVSSGSLNLKMLSDKGETIASLDSGWIPIRSNISGLTGNLSTDLNSGTLVIADNQRAAFQNLLKTVLFTDGDVNIPLIVTASANATTAAGNISISNITVKQTLPFAGVNGLSGTPIDIRSFDVVTSTPTYIDLKIVAAIVNPSNVAFDLNSDLNFDLIAHNQTVANVNFPNVSLTLGSNVVTAIARYQPVSADARTAGQQLISSFINGESAVVSLRGKANSSILAPLGPAFEAITLSSALPAFTISESFVTGFTFPTVAIEFDPSNPWSPKMSAPGVTGFVKLPWALGLSAKQIQMTINMLDALGSSTAIATLQTGWIPTTSSFTGTTGSLSVSVDGATLNISPNHQQDFVKLLTGVLFGTGTVKIPISALANAVGNVPAVGDISLQNFKYSSSIDVAGLQGLAGTPIVLESFDITGGTADGVTIGFTGSIVNPSSVSLNLHSDVKLQLVYQGQVLGHATLPNLNVVVGTNRVTASALYSPQTDAAKAAGLQLLNSYIAGNPVTVEIKGSPDSSPLPPIAPVLAGVSITGSLPGLTTKLLVRSRMAINPLTILALMVDAAFDATNPTGGQFTVTHMTGDIMYRGEILGTVDADTKIDIAPHATVSSPAIPVKLRLSIQDLLAVFDLLGNTLTASVVVKSISASIGAYPITVSGYQQDNIPVSLVLKI</sequence>
<dbReference type="EMBL" id="KQ965736">
    <property type="protein sequence ID" value="KXS20341.1"/>
    <property type="molecule type" value="Genomic_DNA"/>
</dbReference>